<keyword evidence="4 7" id="KW-0808">Transferase</keyword>
<dbReference type="EMBL" id="JALJOS010000022">
    <property type="protein sequence ID" value="KAK9826002.1"/>
    <property type="molecule type" value="Genomic_DNA"/>
</dbReference>
<dbReference type="AlphaFoldDB" id="A0AAW1QWY4"/>
<dbReference type="PANTHER" id="PTHR12049">
    <property type="entry name" value="PROTEIN ARGININE METHYLTRANSFERASE NDUFAF7, MITOCHONDRIAL"/>
    <property type="match status" value="1"/>
</dbReference>
<evidence type="ECO:0000313" key="9">
    <source>
        <dbReference type="Proteomes" id="UP001438707"/>
    </source>
</evidence>
<dbReference type="PANTHER" id="PTHR12049:SF7">
    <property type="entry name" value="PROTEIN ARGININE METHYLTRANSFERASE NDUFAF7, MITOCHONDRIAL"/>
    <property type="match status" value="1"/>
</dbReference>
<name>A0AAW1QWY4_9CHLO</name>
<proteinExistence type="inferred from homology"/>
<accession>A0AAW1QWY4</accession>
<evidence type="ECO:0000256" key="1">
    <source>
        <dbReference type="ARBA" id="ARBA00004173"/>
    </source>
</evidence>
<dbReference type="GO" id="GO:0035243">
    <property type="term" value="F:protein-arginine omega-N symmetric methyltransferase activity"/>
    <property type="evidence" value="ECO:0007669"/>
    <property type="project" value="UniProtKB-EC"/>
</dbReference>
<comment type="caution">
    <text evidence="8">The sequence shown here is derived from an EMBL/GenBank/DDBJ whole genome shotgun (WGS) entry which is preliminary data.</text>
</comment>
<comment type="subcellular location">
    <subcellularLocation>
        <location evidence="1 7">Mitochondrion</location>
    </subcellularLocation>
</comment>
<evidence type="ECO:0000256" key="7">
    <source>
        <dbReference type="RuleBase" id="RU364114"/>
    </source>
</evidence>
<dbReference type="GO" id="GO:0032259">
    <property type="term" value="P:methylation"/>
    <property type="evidence" value="ECO:0007669"/>
    <property type="project" value="UniProtKB-KW"/>
</dbReference>
<dbReference type="SUPFAM" id="SSF53335">
    <property type="entry name" value="S-adenosyl-L-methionine-dependent methyltransferases"/>
    <property type="match status" value="1"/>
</dbReference>
<evidence type="ECO:0000256" key="5">
    <source>
        <dbReference type="ARBA" id="ARBA00023128"/>
    </source>
</evidence>
<comment type="function">
    <text evidence="7">Arginine methyltransferase involved in the assembly or stability of mitochondrial NADH:ubiquinone oxidoreductase complex (complex I).</text>
</comment>
<organism evidence="8 9">
    <name type="scientific">Apatococcus lobatus</name>
    <dbReference type="NCBI Taxonomy" id="904363"/>
    <lineage>
        <taxon>Eukaryota</taxon>
        <taxon>Viridiplantae</taxon>
        <taxon>Chlorophyta</taxon>
        <taxon>core chlorophytes</taxon>
        <taxon>Trebouxiophyceae</taxon>
        <taxon>Chlorellales</taxon>
        <taxon>Chlorellaceae</taxon>
        <taxon>Apatococcus</taxon>
    </lineage>
</organism>
<keyword evidence="9" id="KW-1185">Reference proteome</keyword>
<keyword evidence="3 7" id="KW-0489">Methyltransferase</keyword>
<dbReference type="InterPro" id="IPR003788">
    <property type="entry name" value="NDUFAF7"/>
</dbReference>
<dbReference type="InterPro" id="IPR029063">
    <property type="entry name" value="SAM-dependent_MTases_sf"/>
</dbReference>
<dbReference type="Proteomes" id="UP001438707">
    <property type="component" value="Unassembled WGS sequence"/>
</dbReference>
<reference evidence="8 9" key="1">
    <citation type="journal article" date="2024" name="Nat. Commun.">
        <title>Phylogenomics reveals the evolutionary origins of lichenization in chlorophyte algae.</title>
        <authorList>
            <person name="Puginier C."/>
            <person name="Libourel C."/>
            <person name="Otte J."/>
            <person name="Skaloud P."/>
            <person name="Haon M."/>
            <person name="Grisel S."/>
            <person name="Petersen M."/>
            <person name="Berrin J.G."/>
            <person name="Delaux P.M."/>
            <person name="Dal Grande F."/>
            <person name="Keller J."/>
        </authorList>
    </citation>
    <scope>NUCLEOTIDE SEQUENCE [LARGE SCALE GENOMIC DNA]</scope>
    <source>
        <strain evidence="8 9">SAG 2145</strain>
    </source>
</reference>
<comment type="catalytic activity">
    <reaction evidence="6 7">
        <text>L-arginyl-[protein] + 2 S-adenosyl-L-methionine = N(omega),N(omega)'-dimethyl-L-arginyl-[protein] + 2 S-adenosyl-L-homocysteine + 2 H(+)</text>
        <dbReference type="Rhea" id="RHEA:48108"/>
        <dbReference type="Rhea" id="RHEA-COMP:10532"/>
        <dbReference type="Rhea" id="RHEA-COMP:11992"/>
        <dbReference type="ChEBI" id="CHEBI:15378"/>
        <dbReference type="ChEBI" id="CHEBI:29965"/>
        <dbReference type="ChEBI" id="CHEBI:57856"/>
        <dbReference type="ChEBI" id="CHEBI:59789"/>
        <dbReference type="ChEBI" id="CHEBI:88221"/>
        <dbReference type="EC" id="2.1.1.320"/>
    </reaction>
</comment>
<keyword evidence="5 7" id="KW-0496">Mitochondrion</keyword>
<sequence length="397" mass="43104">MATQIKALIQFRGGPITVAEYMSEVLTNPTAGYYSRQEAFGERGDFITSPEVSQIFGEMVGIWCITVWQQLGMPEQLRLIELGPGRGTLMADLLRGTQFLKPFQGALQVHLVEVSESMRARQRRALGCEDAVSESRHVSAFGPEVQWHRSHEEVPQDCPAIVVANEFFDALPVHQFQKTDRGWSEVLVDIANDEGLLHLRNVLAPGPTPASRLLLPPRLDSLHQGASADGEEVTQLEICPQGIATAEALAKRIASRSGAVLAVDYGQDGPYPASLQAIRQHKAADPLSQPGLSDLSAWVDFSSLRQGVDAARVPVSCHGPVMQGYFLQSLGIEARLEALERQADEAQATSLREGVQKLVEPGSTRQGGMGESYKAWAMLAGCKDVPAGFLHSAGPFE</sequence>
<protein>
    <recommendedName>
        <fullName evidence="7">Protein arginine methyltransferase NDUFAF7</fullName>
        <ecNumber evidence="7">2.1.1.320</ecNumber>
    </recommendedName>
</protein>
<dbReference type="GO" id="GO:0032981">
    <property type="term" value="P:mitochondrial respiratory chain complex I assembly"/>
    <property type="evidence" value="ECO:0007669"/>
    <property type="project" value="TreeGrafter"/>
</dbReference>
<comment type="similarity">
    <text evidence="2 7">Belongs to the NDUFAF7 family.</text>
</comment>
<dbReference type="Gene3D" id="3.40.50.12710">
    <property type="match status" value="1"/>
</dbReference>
<evidence type="ECO:0000256" key="6">
    <source>
        <dbReference type="ARBA" id="ARBA00048612"/>
    </source>
</evidence>
<gene>
    <name evidence="8" type="ORF">WJX74_004410</name>
</gene>
<dbReference type="GO" id="GO:0005739">
    <property type="term" value="C:mitochondrion"/>
    <property type="evidence" value="ECO:0007669"/>
    <property type="project" value="UniProtKB-SubCell"/>
</dbReference>
<evidence type="ECO:0000256" key="4">
    <source>
        <dbReference type="ARBA" id="ARBA00022679"/>
    </source>
</evidence>
<dbReference type="Pfam" id="PF02636">
    <property type="entry name" value="Methyltransf_28"/>
    <property type="match status" value="1"/>
</dbReference>
<dbReference type="EC" id="2.1.1.320" evidence="7"/>
<evidence type="ECO:0000256" key="2">
    <source>
        <dbReference type="ARBA" id="ARBA00005891"/>
    </source>
</evidence>
<evidence type="ECO:0000313" key="8">
    <source>
        <dbReference type="EMBL" id="KAK9826002.1"/>
    </source>
</evidence>
<dbReference type="InterPro" id="IPR038375">
    <property type="entry name" value="NDUFAF7_sf"/>
</dbReference>
<evidence type="ECO:0000256" key="3">
    <source>
        <dbReference type="ARBA" id="ARBA00022603"/>
    </source>
</evidence>